<evidence type="ECO:0000313" key="2">
    <source>
        <dbReference type="Proteomes" id="UP000051845"/>
    </source>
</evidence>
<dbReference type="EMBL" id="AYYR01000013">
    <property type="protein sequence ID" value="KRM77395.1"/>
    <property type="molecule type" value="Genomic_DNA"/>
</dbReference>
<sequence length="51" mass="5773">MVFVSFIVFLFIIAGAYEYYQSYTRKVAGPKHFASNKRQGASSILSKLHIS</sequence>
<proteinExistence type="predicted"/>
<dbReference type="Proteomes" id="UP000051845">
    <property type="component" value="Unassembled WGS sequence"/>
</dbReference>
<comment type="caution">
    <text evidence="1">The sequence shown here is derived from an EMBL/GenBank/DDBJ whole genome shotgun (WGS) entry which is preliminary data.</text>
</comment>
<evidence type="ECO:0000313" key="1">
    <source>
        <dbReference type="EMBL" id="KRM77395.1"/>
    </source>
</evidence>
<organism evidence="1 2">
    <name type="scientific">Secundilactobacillus collinoides DSM 20515 = JCM 1123</name>
    <dbReference type="NCBI Taxonomy" id="1423733"/>
    <lineage>
        <taxon>Bacteria</taxon>
        <taxon>Bacillati</taxon>
        <taxon>Bacillota</taxon>
        <taxon>Bacilli</taxon>
        <taxon>Lactobacillales</taxon>
        <taxon>Lactobacillaceae</taxon>
        <taxon>Secundilactobacillus</taxon>
    </lineage>
</organism>
<protein>
    <submittedName>
        <fullName evidence="1">Uncharacterized protein</fullName>
    </submittedName>
</protein>
<reference evidence="1 2" key="1">
    <citation type="journal article" date="2015" name="Genome Announc.">
        <title>Expanding the biotechnology potential of lactobacilli through comparative genomics of 213 strains and associated genera.</title>
        <authorList>
            <person name="Sun Z."/>
            <person name="Harris H.M."/>
            <person name="McCann A."/>
            <person name="Guo C."/>
            <person name="Argimon S."/>
            <person name="Zhang W."/>
            <person name="Yang X."/>
            <person name="Jeffery I.B."/>
            <person name="Cooney J.C."/>
            <person name="Kagawa T.F."/>
            <person name="Liu W."/>
            <person name="Song Y."/>
            <person name="Salvetti E."/>
            <person name="Wrobel A."/>
            <person name="Rasinkangas P."/>
            <person name="Parkhill J."/>
            <person name="Rea M.C."/>
            <person name="O'Sullivan O."/>
            <person name="Ritari J."/>
            <person name="Douillard F.P."/>
            <person name="Paul Ross R."/>
            <person name="Yang R."/>
            <person name="Briner A.E."/>
            <person name="Felis G.E."/>
            <person name="de Vos W.M."/>
            <person name="Barrangou R."/>
            <person name="Klaenhammer T.R."/>
            <person name="Caufield P.W."/>
            <person name="Cui Y."/>
            <person name="Zhang H."/>
            <person name="O'Toole P.W."/>
        </authorList>
    </citation>
    <scope>NUCLEOTIDE SEQUENCE [LARGE SCALE GENOMIC DNA]</scope>
    <source>
        <strain evidence="1 2">DSM 20515</strain>
    </source>
</reference>
<dbReference type="PATRIC" id="fig|1423733.4.peg.666"/>
<gene>
    <name evidence="1" type="ORF">FC82_GL000644</name>
</gene>
<name>A0A0R2BQ18_SECCO</name>
<dbReference type="AlphaFoldDB" id="A0A0R2BQ18"/>
<accession>A0A0R2BQ18</accession>